<keyword evidence="2" id="KW-1185">Reference proteome</keyword>
<dbReference type="EMBL" id="AP014936">
    <property type="protein sequence ID" value="BAU48334.1"/>
    <property type="molecule type" value="Genomic_DNA"/>
</dbReference>
<protein>
    <submittedName>
        <fullName evidence="1">Uncharacterized protein</fullName>
    </submittedName>
</protein>
<evidence type="ECO:0000313" key="1">
    <source>
        <dbReference type="EMBL" id="BAU48334.1"/>
    </source>
</evidence>
<accession>A0A1B4VA03</accession>
<reference evidence="1 2" key="1">
    <citation type="submission" date="2015-08" db="EMBL/GenBank/DDBJ databases">
        <title>Complete genome sequence of Sulfurifustis variabilis.</title>
        <authorList>
            <person name="Miura A."/>
            <person name="Kojima H."/>
            <person name="Fukui M."/>
        </authorList>
    </citation>
    <scope>NUCLEOTIDE SEQUENCE [LARGE SCALE GENOMIC DNA]</scope>
    <source>
        <strain evidence="2">skN76</strain>
    </source>
</reference>
<dbReference type="Proteomes" id="UP000218899">
    <property type="component" value="Chromosome"/>
</dbReference>
<dbReference type="KEGG" id="sva:SVA_1780"/>
<proteinExistence type="predicted"/>
<dbReference type="OrthoDB" id="7062948at2"/>
<sequence length="79" mass="8770">MPNELTPAPGSWYELDTGEVFTVTGIDFAHGLIEVEYVDGRVDQLDLAAWPGLALTEVELPENWHGTIEGFLSGRRGRR</sequence>
<name>A0A1B4VA03_9GAMM</name>
<dbReference type="RefSeq" id="WP_096460856.1">
    <property type="nucleotide sequence ID" value="NZ_AP014936.1"/>
</dbReference>
<dbReference type="InterPro" id="IPR046651">
    <property type="entry name" value="DUF6763"/>
</dbReference>
<evidence type="ECO:0000313" key="2">
    <source>
        <dbReference type="Proteomes" id="UP000218899"/>
    </source>
</evidence>
<dbReference type="Pfam" id="PF20549">
    <property type="entry name" value="DUF6763"/>
    <property type="match status" value="1"/>
</dbReference>
<organism evidence="1 2">
    <name type="scientific">Sulfurifustis variabilis</name>
    <dbReference type="NCBI Taxonomy" id="1675686"/>
    <lineage>
        <taxon>Bacteria</taxon>
        <taxon>Pseudomonadati</taxon>
        <taxon>Pseudomonadota</taxon>
        <taxon>Gammaproteobacteria</taxon>
        <taxon>Acidiferrobacterales</taxon>
        <taxon>Acidiferrobacteraceae</taxon>
        <taxon>Sulfurifustis</taxon>
    </lineage>
</organism>
<dbReference type="AlphaFoldDB" id="A0A1B4VA03"/>
<gene>
    <name evidence="1" type="ORF">SVA_1780</name>
</gene>